<name>A0A4S8JG66_MUSBA</name>
<dbReference type="InterPro" id="IPR011205">
    <property type="entry name" value="UCP015417_vWA"/>
</dbReference>
<keyword evidence="5" id="KW-1185">Reference proteome</keyword>
<feature type="domain" description="DUF2828" evidence="2">
    <location>
        <begin position="76"/>
        <end position="453"/>
    </location>
</feature>
<dbReference type="Pfam" id="PF25043">
    <property type="entry name" value="DUF7788"/>
    <property type="match status" value="1"/>
</dbReference>
<reference evidence="4 5" key="1">
    <citation type="journal article" date="2019" name="Nat. Plants">
        <title>Genome sequencing of Musa balbisiana reveals subgenome evolution and function divergence in polyploid bananas.</title>
        <authorList>
            <person name="Yao X."/>
        </authorList>
    </citation>
    <scope>NUCLEOTIDE SEQUENCE [LARGE SCALE GENOMIC DNA]</scope>
    <source>
        <strain evidence="5">cv. DH-PKW</strain>
        <tissue evidence="4">Leaves</tissue>
    </source>
</reference>
<dbReference type="STRING" id="52838.A0A4S8JG66"/>
<dbReference type="PIRSF" id="PIRSF015417">
    <property type="entry name" value="T31B5_30_vWA"/>
    <property type="match status" value="1"/>
</dbReference>
<evidence type="ECO:0008006" key="6">
    <source>
        <dbReference type="Google" id="ProtNLM"/>
    </source>
</evidence>
<dbReference type="InterPro" id="IPR058580">
    <property type="entry name" value="DUF2828"/>
</dbReference>
<dbReference type="AlphaFoldDB" id="A0A4S8JG66"/>
<evidence type="ECO:0000256" key="1">
    <source>
        <dbReference type="SAM" id="MobiDB-lite"/>
    </source>
</evidence>
<accession>A0A4S8JG66</accession>
<feature type="region of interest" description="Disordered" evidence="1">
    <location>
        <begin position="1"/>
        <end position="71"/>
    </location>
</feature>
<protein>
    <recommendedName>
        <fullName evidence="6">VWFA domain-containing protein</fullName>
    </recommendedName>
</protein>
<comment type="caution">
    <text evidence="4">The sequence shown here is derived from an EMBL/GenBank/DDBJ whole genome shotgun (WGS) entry which is preliminary data.</text>
</comment>
<gene>
    <name evidence="4" type="ORF">C4D60_Mb07t10180</name>
</gene>
<dbReference type="SUPFAM" id="SSF53300">
    <property type="entry name" value="vWA-like"/>
    <property type="match status" value="1"/>
</dbReference>
<organism evidence="4 5">
    <name type="scientific">Musa balbisiana</name>
    <name type="common">Banana</name>
    <dbReference type="NCBI Taxonomy" id="52838"/>
    <lineage>
        <taxon>Eukaryota</taxon>
        <taxon>Viridiplantae</taxon>
        <taxon>Streptophyta</taxon>
        <taxon>Embryophyta</taxon>
        <taxon>Tracheophyta</taxon>
        <taxon>Spermatophyta</taxon>
        <taxon>Magnoliopsida</taxon>
        <taxon>Liliopsida</taxon>
        <taxon>Zingiberales</taxon>
        <taxon>Musaceae</taxon>
        <taxon>Musa</taxon>
    </lineage>
</organism>
<dbReference type="PANTHER" id="PTHR31373">
    <property type="entry name" value="OS06G0652100 PROTEIN"/>
    <property type="match status" value="1"/>
</dbReference>
<proteinExistence type="predicted"/>
<evidence type="ECO:0000259" key="3">
    <source>
        <dbReference type="Pfam" id="PF25043"/>
    </source>
</evidence>
<evidence type="ECO:0000313" key="5">
    <source>
        <dbReference type="Proteomes" id="UP000317650"/>
    </source>
</evidence>
<evidence type="ECO:0000313" key="4">
    <source>
        <dbReference type="EMBL" id="THU60204.1"/>
    </source>
</evidence>
<dbReference type="Gene3D" id="3.40.50.410">
    <property type="entry name" value="von Willebrand factor, type A domain"/>
    <property type="match status" value="1"/>
</dbReference>
<dbReference type="Pfam" id="PF11443">
    <property type="entry name" value="DUF2828"/>
    <property type="match status" value="1"/>
</dbReference>
<feature type="domain" description="DUF7788" evidence="3">
    <location>
        <begin position="455"/>
        <end position="638"/>
    </location>
</feature>
<evidence type="ECO:0000259" key="2">
    <source>
        <dbReference type="Pfam" id="PF11443"/>
    </source>
</evidence>
<dbReference type="InterPro" id="IPR036465">
    <property type="entry name" value="vWFA_dom_sf"/>
</dbReference>
<dbReference type="InterPro" id="IPR056690">
    <property type="entry name" value="DUF7788"/>
</dbReference>
<dbReference type="PANTHER" id="PTHR31373:SF17">
    <property type="entry name" value="OS06G0652100 PROTEIN"/>
    <property type="match status" value="1"/>
</dbReference>
<feature type="compositionally biased region" description="Pro residues" evidence="1">
    <location>
        <begin position="20"/>
        <end position="40"/>
    </location>
</feature>
<dbReference type="Proteomes" id="UP000317650">
    <property type="component" value="Chromosome 7"/>
</dbReference>
<sequence>MTSSPSPVTTLLGPPEIRHPPPTSVTAPPPQPPPTPPPTGDPLLDLMDAGFNADPSRPLMDAGVNGDPSRPPIGLTENLSPTYISSGDSCLDFFFQVVPGTAAETVAELLSAAWAQDAATALKLACHLRGVRGTGKSDRDGFYAAALWLHRHHPKTLALNLLAIADFGYLKDLPEILHRLIAGANVRAKAKAERPHRGPKGRCFGRRPCCRQSEKLPPTIKAGTREERIAADLTRGKILSAQGAEIRRTKRTEMAIRAIERHTRDPDYRLLHDRVADVFAELLAADLRHLSAGEVAKISLAAKWCPSVDSSYDRSTLLCEAVARRVFPRSSDPDYLSLSDAHYAYRVRDRLRRAVLVPLRRAIELPEVYMSAGKWSILPYSRVASVAMKNYKKHFLKHDRERFTQYLDDVKKGKAKIAAGALLPHEIVNDSGDEVAELQWKRMVEDLSKIGSLRNCIAVCDVSGSMDGTPMEVSVALGLLISELSEEPWKGRVITFSERPMLHRIEGESLQEKTRFVRMMDWGMNTDFQKVFDKMLDVAVEGSLPADGMVRRVFVFSDMEFDQASPNPWETDYEAIRRKFEESGYGEAVPEVVFWNLRGTSRSTPVVSTQKGVALVSGFSKNMVKLFLEGDGQLSPREVMDSAISGREYEKLVLYD</sequence>
<dbReference type="EMBL" id="PYDT01000005">
    <property type="protein sequence ID" value="THU60204.1"/>
    <property type="molecule type" value="Genomic_DNA"/>
</dbReference>